<dbReference type="Proteomes" id="UP000240880">
    <property type="component" value="Unassembled WGS sequence"/>
</dbReference>
<evidence type="ECO:0000313" key="1">
    <source>
        <dbReference type="EMBL" id="PSN84435.1"/>
    </source>
</evidence>
<sequence length="87" mass="9658">MSQRKPERRMRVRKKVDVAPDTARINTNTAKELQIKDKLEIVIAGKKKLELTVLPLDDIPPNEVHCNDATLTKAGIADNSIATIRAA</sequence>
<evidence type="ECO:0008006" key="3">
    <source>
        <dbReference type="Google" id="ProtNLM"/>
    </source>
</evidence>
<name>A0A2R6ADI0_9ARCH</name>
<dbReference type="InterPro" id="IPR009010">
    <property type="entry name" value="Asp_de-COase-like_dom_sf"/>
</dbReference>
<proteinExistence type="predicted"/>
<gene>
    <name evidence="1" type="ORF">B9Q01_00805</name>
</gene>
<reference evidence="1 2" key="1">
    <citation type="submission" date="2017-04" db="EMBL/GenBank/DDBJ databases">
        <title>Novel microbial lineages endemic to geothermal iron-oxide mats fill important gaps in the evolutionary history of Archaea.</title>
        <authorList>
            <person name="Jay Z.J."/>
            <person name="Beam J.P."/>
            <person name="Dlakic M."/>
            <person name="Rusch D.B."/>
            <person name="Kozubal M.A."/>
            <person name="Inskeep W.P."/>
        </authorList>
    </citation>
    <scope>NUCLEOTIDE SEQUENCE [LARGE SCALE GENOMIC DNA]</scope>
    <source>
        <strain evidence="1">OSP_D</strain>
    </source>
</reference>
<accession>A0A2R6ADI0</accession>
<dbReference type="AlphaFoldDB" id="A0A2R6ADI0"/>
<comment type="caution">
    <text evidence="1">The sequence shown here is derived from an EMBL/GenBank/DDBJ whole genome shotgun (WGS) entry which is preliminary data.</text>
</comment>
<protein>
    <recommendedName>
        <fullName evidence="3">CDC48 N-terminal subdomain domain-containing protein</fullName>
    </recommendedName>
</protein>
<evidence type="ECO:0000313" key="2">
    <source>
        <dbReference type="Proteomes" id="UP000240880"/>
    </source>
</evidence>
<dbReference type="SUPFAM" id="SSF50692">
    <property type="entry name" value="ADC-like"/>
    <property type="match status" value="1"/>
</dbReference>
<dbReference type="EMBL" id="NEXC01000003">
    <property type="protein sequence ID" value="PSN84435.1"/>
    <property type="molecule type" value="Genomic_DNA"/>
</dbReference>
<organism evidence="1 2">
    <name type="scientific">Candidatus Marsarchaeota G1 archaeon OSP_D</name>
    <dbReference type="NCBI Taxonomy" id="1978155"/>
    <lineage>
        <taxon>Archaea</taxon>
        <taxon>Candidatus Marsarchaeota</taxon>
        <taxon>Candidatus Marsarchaeota group 1</taxon>
    </lineage>
</organism>